<dbReference type="Proteomes" id="UP000256864">
    <property type="component" value="Unassembled WGS sequence"/>
</dbReference>
<dbReference type="Pfam" id="PF00534">
    <property type="entry name" value="Glycos_transf_1"/>
    <property type="match status" value="1"/>
</dbReference>
<protein>
    <submittedName>
        <fullName evidence="3">Glycosyltransferase involved in cell wall biosynthesis</fullName>
    </submittedName>
</protein>
<dbReference type="SUPFAM" id="SSF53756">
    <property type="entry name" value="UDP-Glycosyltransferase/glycogen phosphorylase"/>
    <property type="match status" value="1"/>
</dbReference>
<proteinExistence type="predicted"/>
<dbReference type="Gene3D" id="3.40.50.2000">
    <property type="entry name" value="Glycogen Phosphorylase B"/>
    <property type="match status" value="2"/>
</dbReference>
<dbReference type="RefSeq" id="WP_115892358.1">
    <property type="nucleotide sequence ID" value="NZ_QREL01000001.1"/>
</dbReference>
<feature type="domain" description="Glycosyltransferase subfamily 4-like N-terminal" evidence="2">
    <location>
        <begin position="26"/>
        <end position="165"/>
    </location>
</feature>
<name>A0A371NEF8_9EURY</name>
<accession>A0A371NEF8</accession>
<dbReference type="InterPro" id="IPR028098">
    <property type="entry name" value="Glyco_trans_4-like_N"/>
</dbReference>
<comment type="caution">
    <text evidence="3">The sequence shown here is derived from an EMBL/GenBank/DDBJ whole genome shotgun (WGS) entry which is preliminary data.</text>
</comment>
<evidence type="ECO:0000259" key="2">
    <source>
        <dbReference type="Pfam" id="PF13439"/>
    </source>
</evidence>
<feature type="domain" description="Glycosyl transferase family 1" evidence="1">
    <location>
        <begin position="171"/>
        <end position="337"/>
    </location>
</feature>
<dbReference type="PANTHER" id="PTHR45947:SF3">
    <property type="entry name" value="SULFOQUINOVOSYL TRANSFERASE SQD2"/>
    <property type="match status" value="1"/>
</dbReference>
<reference evidence="3 4" key="1">
    <citation type="submission" date="2018-07" db="EMBL/GenBank/DDBJ databases">
        <title>Genomic Encyclopedia of Type Strains, Phase IV (KMG-IV): sequencing the most valuable type-strain genomes for metagenomic binning, comparative biology and taxonomic classification.</title>
        <authorList>
            <person name="Goeker M."/>
        </authorList>
    </citation>
    <scope>NUCLEOTIDE SEQUENCE [LARGE SCALE GENOMIC DNA]</scope>
    <source>
        <strain evidence="3 4">DSM 7466</strain>
    </source>
</reference>
<evidence type="ECO:0000313" key="3">
    <source>
        <dbReference type="EMBL" id="REE28883.1"/>
    </source>
</evidence>
<dbReference type="InterPro" id="IPR050194">
    <property type="entry name" value="Glycosyltransferase_grp1"/>
</dbReference>
<dbReference type="CDD" id="cd03798">
    <property type="entry name" value="GT4_WlbH-like"/>
    <property type="match status" value="1"/>
</dbReference>
<gene>
    <name evidence="3" type="ORF">C7452_0908</name>
</gene>
<evidence type="ECO:0000313" key="4">
    <source>
        <dbReference type="Proteomes" id="UP000256864"/>
    </source>
</evidence>
<dbReference type="Pfam" id="PF13439">
    <property type="entry name" value="Glyco_transf_4"/>
    <property type="match status" value="1"/>
</dbReference>
<organism evidence="3 4">
    <name type="scientific">Methanothermobacter defluvii</name>
    <dbReference type="NCBI Taxonomy" id="49339"/>
    <lineage>
        <taxon>Archaea</taxon>
        <taxon>Methanobacteriati</taxon>
        <taxon>Methanobacteriota</taxon>
        <taxon>Methanomada group</taxon>
        <taxon>Methanobacteria</taxon>
        <taxon>Methanobacteriales</taxon>
        <taxon>Methanobacteriaceae</taxon>
        <taxon>Methanothermobacter</taxon>
    </lineage>
</organism>
<keyword evidence="3" id="KW-0808">Transferase</keyword>
<evidence type="ECO:0000259" key="1">
    <source>
        <dbReference type="Pfam" id="PF00534"/>
    </source>
</evidence>
<dbReference type="GO" id="GO:0016757">
    <property type="term" value="F:glycosyltransferase activity"/>
    <property type="evidence" value="ECO:0007669"/>
    <property type="project" value="InterPro"/>
</dbReference>
<keyword evidence="4" id="KW-1185">Reference proteome</keyword>
<sequence>MVKRVLMISNMYPGEENRSFGSFIKVHVDTFRRYTDLEQFVVVNTDQRKGLPRLIYKYGSLLLRSIWCSLRRKFDVIHAHYVFPTGFIGLICHWLTGRPLVITAHGSDVYNLASKNKRVFRVSRFVLRRASAVIAVSRDIRDELVDEFGVDEEKIHIINMGVDTSIFRPMDKEECRRRLGLPVDKRIVLFVGNIIPRKGVLYLIESLEHVKFDDVQCIILGAPVDREYFDTVKNRLNEIDADVRFFDAVPYSEVAVWMNAADVFVLPSNEEAFGLVALEALACGTPTIATAVGGLKEFIRDSETGYSVPIGDALAIADKINHVLDPENRAEVESIRENGLQVADSFSTVKQVKRILRVYQDVA</sequence>
<dbReference type="AlphaFoldDB" id="A0A371NEF8"/>
<dbReference type="PANTHER" id="PTHR45947">
    <property type="entry name" value="SULFOQUINOVOSYL TRANSFERASE SQD2"/>
    <property type="match status" value="1"/>
</dbReference>
<dbReference type="InterPro" id="IPR001296">
    <property type="entry name" value="Glyco_trans_1"/>
</dbReference>
<dbReference type="EMBL" id="QREL01000001">
    <property type="protein sequence ID" value="REE28883.1"/>
    <property type="molecule type" value="Genomic_DNA"/>
</dbReference>